<dbReference type="GO" id="GO:0003964">
    <property type="term" value="F:RNA-directed DNA polymerase activity"/>
    <property type="evidence" value="ECO:0007669"/>
    <property type="project" value="UniProtKB-KW"/>
</dbReference>
<reference evidence="3" key="1">
    <citation type="submission" date="2017-03" db="EMBL/GenBank/DDBJ databases">
        <title>Phytopthora megakarya and P. palmivora, two closely related causual agents of cacao black pod achieved similar genome size and gene model numbers by different mechanisms.</title>
        <authorList>
            <person name="Ali S."/>
            <person name="Shao J."/>
            <person name="Larry D.J."/>
            <person name="Kronmiller B."/>
            <person name="Shen D."/>
            <person name="Strem M.D."/>
            <person name="Melnick R.L."/>
            <person name="Guiltinan M.J."/>
            <person name="Tyler B.M."/>
            <person name="Meinhardt L.W."/>
            <person name="Bailey B.A."/>
        </authorList>
    </citation>
    <scope>NUCLEOTIDE SEQUENCE [LARGE SCALE GENOMIC DNA]</scope>
    <source>
        <strain evidence="3">zdho120</strain>
    </source>
</reference>
<keyword evidence="2" id="KW-0808">Transferase</keyword>
<gene>
    <name evidence="2" type="ORF">PHMEG_00040636</name>
</gene>
<evidence type="ECO:0000256" key="1">
    <source>
        <dbReference type="SAM" id="MobiDB-lite"/>
    </source>
</evidence>
<proteinExistence type="predicted"/>
<name>A0A225UD97_9STRA</name>
<evidence type="ECO:0000313" key="2">
    <source>
        <dbReference type="EMBL" id="OWY90978.1"/>
    </source>
</evidence>
<dbReference type="EMBL" id="NBNE01021383">
    <property type="protein sequence ID" value="OWY90978.1"/>
    <property type="molecule type" value="Genomic_DNA"/>
</dbReference>
<protein>
    <submittedName>
        <fullName evidence="2">Reverse transcriptase</fullName>
    </submittedName>
</protein>
<dbReference type="OrthoDB" id="124264at2759"/>
<keyword evidence="2" id="KW-0548">Nucleotidyltransferase</keyword>
<comment type="caution">
    <text evidence="2">The sequence shown here is derived from an EMBL/GenBank/DDBJ whole genome shotgun (WGS) entry which is preliminary data.</text>
</comment>
<evidence type="ECO:0000313" key="3">
    <source>
        <dbReference type="Proteomes" id="UP000198211"/>
    </source>
</evidence>
<organism evidence="2 3">
    <name type="scientific">Phytophthora megakarya</name>
    <dbReference type="NCBI Taxonomy" id="4795"/>
    <lineage>
        <taxon>Eukaryota</taxon>
        <taxon>Sar</taxon>
        <taxon>Stramenopiles</taxon>
        <taxon>Oomycota</taxon>
        <taxon>Peronosporomycetes</taxon>
        <taxon>Peronosporales</taxon>
        <taxon>Peronosporaceae</taxon>
        <taxon>Phytophthora</taxon>
    </lineage>
</organism>
<dbReference type="AlphaFoldDB" id="A0A225UD97"/>
<accession>A0A225UD97</accession>
<keyword evidence="3" id="KW-1185">Reference proteome</keyword>
<keyword evidence="2" id="KW-0695">RNA-directed DNA polymerase</keyword>
<feature type="compositionally biased region" description="Basic and acidic residues" evidence="1">
    <location>
        <begin position="153"/>
        <end position="164"/>
    </location>
</feature>
<sequence length="233" mass="25409">MSLALTDPPVSSEVETPTARSCGSYLRELWDGSAAIGDLWRHKPVRSEIDCKAPGLTLLRQKALDRLRIRPDHELVHVKRDWNGSEDSLASAALQRKCGIEVETDSEIQDLMTLNRLDELLVAISGVRSGSNPPVLCEEVIRELRIQPPGIVRRSDQRAQDRADSAGTGGGGVDPPFEEVSGGRNTRSDTGRGQILRIRRYELRSGSARSPFLLSHYKGIGCGSGQIDATGVT</sequence>
<feature type="region of interest" description="Disordered" evidence="1">
    <location>
        <begin position="153"/>
        <end position="192"/>
    </location>
</feature>
<dbReference type="Proteomes" id="UP000198211">
    <property type="component" value="Unassembled WGS sequence"/>
</dbReference>